<evidence type="ECO:0000313" key="4">
    <source>
        <dbReference type="Proteomes" id="UP001056384"/>
    </source>
</evidence>
<keyword evidence="4" id="KW-1185">Reference proteome</keyword>
<feature type="region of interest" description="Disordered" evidence="2">
    <location>
        <begin position="266"/>
        <end position="303"/>
    </location>
</feature>
<sequence>MSSLASTPDVLLLYDQHRNYTAELGRTHQVLSKLYKKIAKVEKALAERERKERHLTRKERKKLQWTRVHTKQTIKNVEVQQMNLHDALRQSNNLIASSEYVAYRSPIMTPWFGHCDPPSPYLFSPLSPAFTPYTPVVQHGPSAQSQTQYWDLSSLPERQASLSPYGSRSADSGFHEPQVPGLNTITEGERLINAQHVYAREMMSRFNFDANNLLATAANDDGQTHSPERDVVPDLGGLVSPTTCVGASDTSTARSHKRCVSANAVQMNTDRLAPPSTKRGTSVGPVPDKREKIPASGLDGDQK</sequence>
<evidence type="ECO:0000256" key="1">
    <source>
        <dbReference type="SAM" id="Coils"/>
    </source>
</evidence>
<dbReference type="Proteomes" id="UP001056384">
    <property type="component" value="Chromosome 9"/>
</dbReference>
<dbReference type="EMBL" id="CP099426">
    <property type="protein sequence ID" value="USW56883.1"/>
    <property type="molecule type" value="Genomic_DNA"/>
</dbReference>
<protein>
    <submittedName>
        <fullName evidence="3">Uncharacterized protein</fullName>
    </submittedName>
</protein>
<organism evidence="3 4">
    <name type="scientific">Septoria linicola</name>
    <dbReference type="NCBI Taxonomy" id="215465"/>
    <lineage>
        <taxon>Eukaryota</taxon>
        <taxon>Fungi</taxon>
        <taxon>Dikarya</taxon>
        <taxon>Ascomycota</taxon>
        <taxon>Pezizomycotina</taxon>
        <taxon>Dothideomycetes</taxon>
        <taxon>Dothideomycetidae</taxon>
        <taxon>Mycosphaerellales</taxon>
        <taxon>Mycosphaerellaceae</taxon>
        <taxon>Septoria</taxon>
    </lineage>
</organism>
<proteinExistence type="predicted"/>
<dbReference type="AlphaFoldDB" id="A0A9Q9EPU6"/>
<reference evidence="3" key="1">
    <citation type="submission" date="2022-06" db="EMBL/GenBank/DDBJ databases">
        <title>Complete genome sequences of two strains of the flax pathogen Septoria linicola.</title>
        <authorList>
            <person name="Lapalu N."/>
            <person name="Simon A."/>
            <person name="Demenou B."/>
            <person name="Paumier D."/>
            <person name="Guillot M.-P."/>
            <person name="Gout L."/>
            <person name="Valade R."/>
        </authorList>
    </citation>
    <scope>NUCLEOTIDE SEQUENCE</scope>
    <source>
        <strain evidence="3">SE15195</strain>
    </source>
</reference>
<evidence type="ECO:0000313" key="3">
    <source>
        <dbReference type="EMBL" id="USW56883.1"/>
    </source>
</evidence>
<feature type="coiled-coil region" evidence="1">
    <location>
        <begin position="31"/>
        <end position="61"/>
    </location>
</feature>
<name>A0A9Q9EPU6_9PEZI</name>
<keyword evidence="1" id="KW-0175">Coiled coil</keyword>
<evidence type="ECO:0000256" key="2">
    <source>
        <dbReference type="SAM" id="MobiDB-lite"/>
    </source>
</evidence>
<gene>
    <name evidence="3" type="ORF">Slin15195_G102020</name>
</gene>
<accession>A0A9Q9EPU6</accession>